<keyword evidence="3" id="KW-1185">Reference proteome</keyword>
<accession>A0A6D2HZB2</accession>
<dbReference type="AlphaFoldDB" id="A0A6D2HZB2"/>
<evidence type="ECO:0000313" key="2">
    <source>
        <dbReference type="EMBL" id="CAA7021098.1"/>
    </source>
</evidence>
<evidence type="ECO:0000313" key="3">
    <source>
        <dbReference type="Proteomes" id="UP000467841"/>
    </source>
</evidence>
<feature type="region of interest" description="Disordered" evidence="1">
    <location>
        <begin position="51"/>
        <end position="91"/>
    </location>
</feature>
<organism evidence="2 3">
    <name type="scientific">Microthlaspi erraticum</name>
    <dbReference type="NCBI Taxonomy" id="1685480"/>
    <lineage>
        <taxon>Eukaryota</taxon>
        <taxon>Viridiplantae</taxon>
        <taxon>Streptophyta</taxon>
        <taxon>Embryophyta</taxon>
        <taxon>Tracheophyta</taxon>
        <taxon>Spermatophyta</taxon>
        <taxon>Magnoliopsida</taxon>
        <taxon>eudicotyledons</taxon>
        <taxon>Gunneridae</taxon>
        <taxon>Pentapetalae</taxon>
        <taxon>rosids</taxon>
        <taxon>malvids</taxon>
        <taxon>Brassicales</taxon>
        <taxon>Brassicaceae</taxon>
        <taxon>Coluteocarpeae</taxon>
        <taxon>Microthlaspi</taxon>
    </lineage>
</organism>
<evidence type="ECO:0000256" key="1">
    <source>
        <dbReference type="SAM" id="MobiDB-lite"/>
    </source>
</evidence>
<dbReference type="EMBL" id="CACVBM020000588">
    <property type="protein sequence ID" value="CAA7021098.1"/>
    <property type="molecule type" value="Genomic_DNA"/>
</dbReference>
<name>A0A6D2HZB2_9BRAS</name>
<comment type="caution">
    <text evidence="2">The sequence shown here is derived from an EMBL/GenBank/DDBJ whole genome shotgun (WGS) entry which is preliminary data.</text>
</comment>
<proteinExistence type="predicted"/>
<gene>
    <name evidence="2" type="ORF">MERR_LOCUS8333</name>
</gene>
<protein>
    <submittedName>
        <fullName evidence="2">Uncharacterized protein</fullName>
    </submittedName>
</protein>
<sequence length="111" mass="11410">MGNSPDGRSGLYTNLSITSCGISFYMTPVQPAGLLTVVSPSFLPPAAAPEPVFTDADVSEPPLPPVVARSPTTSPGPLSTDEKRPNGQTRVAPLPLPLAAFAMVLASLLLP</sequence>
<dbReference type="OrthoDB" id="1058301at2759"/>
<dbReference type="Proteomes" id="UP000467841">
    <property type="component" value="Unassembled WGS sequence"/>
</dbReference>
<reference evidence="2" key="1">
    <citation type="submission" date="2020-01" db="EMBL/GenBank/DDBJ databases">
        <authorList>
            <person name="Mishra B."/>
        </authorList>
    </citation>
    <scope>NUCLEOTIDE SEQUENCE [LARGE SCALE GENOMIC DNA]</scope>
</reference>